<feature type="compositionally biased region" description="Basic and acidic residues" evidence="11">
    <location>
        <begin position="184"/>
        <end position="193"/>
    </location>
</feature>
<feature type="compositionally biased region" description="Basic and acidic residues" evidence="11">
    <location>
        <begin position="158"/>
        <end position="170"/>
    </location>
</feature>
<dbReference type="Pfam" id="PF02817">
    <property type="entry name" value="E3_binding"/>
    <property type="match status" value="1"/>
</dbReference>
<dbReference type="RefSeq" id="WP_201247178.1">
    <property type="nucleotide sequence ID" value="NZ_NHSF01000091.1"/>
</dbReference>
<evidence type="ECO:0000313" key="14">
    <source>
        <dbReference type="EMBL" id="MBK5932329.1"/>
    </source>
</evidence>
<comment type="subunit">
    <text evidence="3">Forms a 24-polypeptide structural core with octahedral symmetry.</text>
</comment>
<keyword evidence="5 9" id="KW-0450">Lipoyl</keyword>
<evidence type="ECO:0000256" key="9">
    <source>
        <dbReference type="RuleBase" id="RU003423"/>
    </source>
</evidence>
<dbReference type="InterPro" id="IPR011053">
    <property type="entry name" value="Single_hybrid_motif"/>
</dbReference>
<dbReference type="FunFam" id="3.30.559.10:FF:000004">
    <property type="entry name" value="Acetyltransferase component of pyruvate dehydrogenase complex"/>
    <property type="match status" value="1"/>
</dbReference>
<feature type="compositionally biased region" description="Basic and acidic residues" evidence="11">
    <location>
        <begin position="233"/>
        <end position="254"/>
    </location>
</feature>
<dbReference type="CDD" id="cd06849">
    <property type="entry name" value="lipoyl_domain"/>
    <property type="match status" value="1"/>
</dbReference>
<evidence type="ECO:0000256" key="6">
    <source>
        <dbReference type="ARBA" id="ARBA00023315"/>
    </source>
</evidence>
<proteinExistence type="inferred from homology"/>
<comment type="cofactor">
    <cofactor evidence="1 9">
        <name>(R)-lipoate</name>
        <dbReference type="ChEBI" id="CHEBI:83088"/>
    </cofactor>
</comment>
<keyword evidence="10" id="KW-0175">Coiled coil</keyword>
<comment type="function">
    <text evidence="7">The pyruvate dehydrogenase complex catalyzes the overall conversion of pyruvate to acetyl-CoA and CO(2). It contains multiple copies of three enzymatic components: pyruvate dehydrogenase (E1), dihydrolipoamide acetyltransferase (E2) and lipoamide dehydrogenase (E3).</text>
</comment>
<feature type="region of interest" description="Disordered" evidence="11">
    <location>
        <begin position="75"/>
        <end position="254"/>
    </location>
</feature>
<dbReference type="GO" id="GO:0006086">
    <property type="term" value="P:pyruvate decarboxylation to acetyl-CoA"/>
    <property type="evidence" value="ECO:0007669"/>
    <property type="project" value="TreeGrafter"/>
</dbReference>
<dbReference type="InterPro" id="IPR036625">
    <property type="entry name" value="E3-bd_dom_sf"/>
</dbReference>
<feature type="domain" description="Lipoyl-binding" evidence="12">
    <location>
        <begin position="1"/>
        <end position="77"/>
    </location>
</feature>
<gene>
    <name evidence="14" type="ORF">CCR82_17795</name>
</gene>
<dbReference type="GO" id="GO:0031405">
    <property type="term" value="F:lipoic acid binding"/>
    <property type="evidence" value="ECO:0007669"/>
    <property type="project" value="TreeGrafter"/>
</dbReference>
<dbReference type="InterPro" id="IPR000089">
    <property type="entry name" value="Biotin_lipoyl"/>
</dbReference>
<keyword evidence="6 9" id="KW-0012">Acyltransferase</keyword>
<feature type="compositionally biased region" description="Low complexity" evidence="11">
    <location>
        <begin position="171"/>
        <end position="183"/>
    </location>
</feature>
<feature type="compositionally biased region" description="Basic and acidic residues" evidence="11">
    <location>
        <begin position="137"/>
        <end position="147"/>
    </location>
</feature>
<dbReference type="EMBL" id="NHSF01000091">
    <property type="protein sequence ID" value="MBK5932329.1"/>
    <property type="molecule type" value="Genomic_DNA"/>
</dbReference>
<accession>A0AAJ0UIX8</accession>
<evidence type="ECO:0000259" key="12">
    <source>
        <dbReference type="PROSITE" id="PS50968"/>
    </source>
</evidence>
<dbReference type="Gene3D" id="4.10.320.10">
    <property type="entry name" value="E3-binding domain"/>
    <property type="match status" value="1"/>
</dbReference>
<comment type="caution">
    <text evidence="14">The sequence shown here is derived from an EMBL/GenBank/DDBJ whole genome shotgun (WGS) entry which is preliminary data.</text>
</comment>
<dbReference type="GO" id="GO:0005737">
    <property type="term" value="C:cytoplasm"/>
    <property type="evidence" value="ECO:0007669"/>
    <property type="project" value="TreeGrafter"/>
</dbReference>
<dbReference type="Pfam" id="PF00198">
    <property type="entry name" value="2-oxoacid_dh"/>
    <property type="match status" value="1"/>
</dbReference>
<evidence type="ECO:0000256" key="10">
    <source>
        <dbReference type="SAM" id="Coils"/>
    </source>
</evidence>
<reference evidence="14" key="2">
    <citation type="journal article" date="2020" name="Microorganisms">
        <title>Osmotic Adaptation and Compatible Solute Biosynthesis of Phototrophic Bacteria as Revealed from Genome Analyses.</title>
        <authorList>
            <person name="Imhoff J.F."/>
            <person name="Rahn T."/>
            <person name="Kunzel S."/>
            <person name="Keller A."/>
            <person name="Neulinger S.C."/>
        </authorList>
    </citation>
    <scope>NUCLEOTIDE SEQUENCE</scope>
    <source>
        <strain evidence="14">DSM 4395</strain>
    </source>
</reference>
<dbReference type="SUPFAM" id="SSF51230">
    <property type="entry name" value="Single hybrid motif"/>
    <property type="match status" value="1"/>
</dbReference>
<dbReference type="PROSITE" id="PS51826">
    <property type="entry name" value="PSBD"/>
    <property type="match status" value="1"/>
</dbReference>
<evidence type="ECO:0000256" key="1">
    <source>
        <dbReference type="ARBA" id="ARBA00001938"/>
    </source>
</evidence>
<name>A0AAJ0UIX8_HALSE</name>
<dbReference type="Pfam" id="PF00364">
    <property type="entry name" value="Biotin_lipoyl"/>
    <property type="match status" value="1"/>
</dbReference>
<feature type="domain" description="Peripheral subunit-binding (PSBD)" evidence="13">
    <location>
        <begin position="129"/>
        <end position="166"/>
    </location>
</feature>
<dbReference type="SUPFAM" id="SSF47005">
    <property type="entry name" value="Peripheral subunit-binding domain of 2-oxo acid dehydrogenase complex"/>
    <property type="match status" value="1"/>
</dbReference>
<dbReference type="Gene3D" id="3.30.559.10">
    <property type="entry name" value="Chloramphenicol acetyltransferase-like domain"/>
    <property type="match status" value="1"/>
</dbReference>
<dbReference type="InterPro" id="IPR003016">
    <property type="entry name" value="2-oxoA_DH_lipoyl-BS"/>
</dbReference>
<dbReference type="PROSITE" id="PS00189">
    <property type="entry name" value="LIPOYL"/>
    <property type="match status" value="1"/>
</dbReference>
<keyword evidence="4 9" id="KW-0808">Transferase</keyword>
<dbReference type="SUPFAM" id="SSF52777">
    <property type="entry name" value="CoA-dependent acyltransferases"/>
    <property type="match status" value="1"/>
</dbReference>
<evidence type="ECO:0000313" key="15">
    <source>
        <dbReference type="Proteomes" id="UP001296967"/>
    </source>
</evidence>
<reference evidence="14" key="1">
    <citation type="submission" date="2017-05" db="EMBL/GenBank/DDBJ databases">
        <authorList>
            <person name="Imhoff J.F."/>
            <person name="Rahn T."/>
            <person name="Kuenzel S."/>
            <person name="Neulinger S.C."/>
        </authorList>
    </citation>
    <scope>NUCLEOTIDE SEQUENCE</scope>
    <source>
        <strain evidence="14">DSM 4395</strain>
    </source>
</reference>
<keyword evidence="15" id="KW-1185">Reference proteome</keyword>
<dbReference type="InterPro" id="IPR004167">
    <property type="entry name" value="PSBD"/>
</dbReference>
<comment type="similarity">
    <text evidence="2 9">Belongs to the 2-oxoacid dehydrogenase family.</text>
</comment>
<dbReference type="Gene3D" id="2.40.50.100">
    <property type="match status" value="1"/>
</dbReference>
<evidence type="ECO:0000259" key="13">
    <source>
        <dbReference type="PROSITE" id="PS51826"/>
    </source>
</evidence>
<feature type="compositionally biased region" description="Basic and acidic residues" evidence="11">
    <location>
        <begin position="81"/>
        <end position="109"/>
    </location>
</feature>
<evidence type="ECO:0000256" key="7">
    <source>
        <dbReference type="ARBA" id="ARBA00025211"/>
    </source>
</evidence>
<evidence type="ECO:0000256" key="8">
    <source>
        <dbReference type="ARBA" id="ARBA00048370"/>
    </source>
</evidence>
<dbReference type="PROSITE" id="PS50968">
    <property type="entry name" value="BIOTINYL_LIPOYL"/>
    <property type="match status" value="1"/>
</dbReference>
<dbReference type="InterPro" id="IPR050743">
    <property type="entry name" value="2-oxoacid_DH_E2_comp"/>
</dbReference>
<dbReference type="Proteomes" id="UP001296967">
    <property type="component" value="Unassembled WGS sequence"/>
</dbReference>
<evidence type="ECO:0000256" key="5">
    <source>
        <dbReference type="ARBA" id="ARBA00022823"/>
    </source>
</evidence>
<dbReference type="PANTHER" id="PTHR43178">
    <property type="entry name" value="DIHYDROLIPOAMIDE ACETYLTRANSFERASE COMPONENT OF PYRUVATE DEHYDROGENASE COMPLEX"/>
    <property type="match status" value="1"/>
</dbReference>
<evidence type="ECO:0000256" key="11">
    <source>
        <dbReference type="SAM" id="MobiDB-lite"/>
    </source>
</evidence>
<feature type="coiled-coil region" evidence="10">
    <location>
        <begin position="376"/>
        <end position="403"/>
    </location>
</feature>
<organism evidence="14 15">
    <name type="scientific">Halochromatium salexigens</name>
    <name type="common">Chromatium salexigens</name>
    <dbReference type="NCBI Taxonomy" id="49447"/>
    <lineage>
        <taxon>Bacteria</taxon>
        <taxon>Pseudomonadati</taxon>
        <taxon>Pseudomonadota</taxon>
        <taxon>Gammaproteobacteria</taxon>
        <taxon>Chromatiales</taxon>
        <taxon>Chromatiaceae</taxon>
        <taxon>Halochromatium</taxon>
    </lineage>
</organism>
<dbReference type="EC" id="2.3.1.-" evidence="9"/>
<dbReference type="InterPro" id="IPR001078">
    <property type="entry name" value="2-oxoacid_DH_actylTfrase"/>
</dbReference>
<dbReference type="AlphaFoldDB" id="A0AAJ0UIX8"/>
<evidence type="ECO:0000256" key="3">
    <source>
        <dbReference type="ARBA" id="ARBA00011484"/>
    </source>
</evidence>
<sequence length="493" mass="53504">MSRAFRLQDPGEGIHEAEIVEINVAVGDQIEEGETVLAAETDKATTEIPSPYTGTVERIAVETGDQVRVGDLLMTVSGDGDNEHESEASERRADERTREAEASKTDVRSGEAAQRQADAERSTRNRPVPAAPSTRRLARELKVDLRAVDGSGPAGRVLAEDVRAAAEGRRAQAAGEAESATEGKSQRQPEEPSAKTQEQPSAEAPAEEPSAEKREEPPAETSTKPPAKPSAKPKSDRQLKPQAGERGDTLPDFSRWGETERLALRSIRRTTAREMARSWARIPHVMHQDTADITALERFRQAHLAKVEEAGGKLTLTVLVLKALVGALKAFPRFNASLDEDDDSILLKHYYNIGVAVDTGQGLLVPVLRDVDRKSVIELAVELVNLSERAREAKAERDELQGGSFTLTNVGGIGGTVFTPIIRHPEVAILGLGRASLQPVAEGDPDNPRFSARRRLPLCLAFDHRVNDGADAARFVNQIMAALQDPERLLLTA</sequence>
<feature type="compositionally biased region" description="Low complexity" evidence="11">
    <location>
        <begin position="219"/>
        <end position="232"/>
    </location>
</feature>
<feature type="compositionally biased region" description="Low complexity" evidence="11">
    <location>
        <begin position="197"/>
        <end position="208"/>
    </location>
</feature>
<evidence type="ECO:0000256" key="4">
    <source>
        <dbReference type="ARBA" id="ARBA00022679"/>
    </source>
</evidence>
<dbReference type="GO" id="GO:0004742">
    <property type="term" value="F:dihydrolipoyllysine-residue acetyltransferase activity"/>
    <property type="evidence" value="ECO:0007669"/>
    <property type="project" value="UniProtKB-EC"/>
</dbReference>
<comment type="catalytic activity">
    <reaction evidence="8">
        <text>N(6)-[(R)-dihydrolipoyl]-L-lysyl-[protein] + acetyl-CoA = N(6)-[(R)-S(8)-acetyldihydrolipoyl]-L-lysyl-[protein] + CoA</text>
        <dbReference type="Rhea" id="RHEA:17017"/>
        <dbReference type="Rhea" id="RHEA-COMP:10475"/>
        <dbReference type="Rhea" id="RHEA-COMP:10478"/>
        <dbReference type="ChEBI" id="CHEBI:57287"/>
        <dbReference type="ChEBI" id="CHEBI:57288"/>
        <dbReference type="ChEBI" id="CHEBI:83100"/>
        <dbReference type="ChEBI" id="CHEBI:83111"/>
        <dbReference type="EC" id="2.3.1.12"/>
    </reaction>
</comment>
<dbReference type="InterPro" id="IPR023213">
    <property type="entry name" value="CAT-like_dom_sf"/>
</dbReference>
<dbReference type="PANTHER" id="PTHR43178:SF2">
    <property type="entry name" value="DIHYDROLIPOYLLYSINE-RESIDUE ACETYLTRANSFERASE COMPONENT OF PYRUVATE DEHYDROGENASE COMPLEX"/>
    <property type="match status" value="1"/>
</dbReference>
<protein>
    <recommendedName>
        <fullName evidence="9">Dihydrolipoamide acetyltransferase component of pyruvate dehydrogenase complex</fullName>
        <ecNumber evidence="9">2.3.1.-</ecNumber>
    </recommendedName>
</protein>
<evidence type="ECO:0000256" key="2">
    <source>
        <dbReference type="ARBA" id="ARBA00007317"/>
    </source>
</evidence>